<feature type="region of interest" description="Disordered" evidence="1">
    <location>
        <begin position="30"/>
        <end position="51"/>
    </location>
</feature>
<proteinExistence type="predicted"/>
<dbReference type="Proteomes" id="UP000320839">
    <property type="component" value="Chromosome"/>
</dbReference>
<dbReference type="EMBL" id="CP036317">
    <property type="protein sequence ID" value="QDV16938.1"/>
    <property type="molecule type" value="Genomic_DNA"/>
</dbReference>
<dbReference type="AlphaFoldDB" id="A0A518FKR0"/>
<evidence type="ECO:0000313" key="2">
    <source>
        <dbReference type="EMBL" id="QDV16938.1"/>
    </source>
</evidence>
<evidence type="ECO:0000313" key="3">
    <source>
        <dbReference type="Proteomes" id="UP000320839"/>
    </source>
</evidence>
<accession>A0A518FKR0</accession>
<sequence length="51" mass="5613">MSAIWLAPALNNLTVVRIKIYLTYTESLPALSGTRPQDEKGKKRGGLIKKA</sequence>
<gene>
    <name evidence="2" type="ORF">Pan153_15720</name>
</gene>
<organism evidence="2 3">
    <name type="scientific">Gimesia panareensis</name>
    <dbReference type="NCBI Taxonomy" id="2527978"/>
    <lineage>
        <taxon>Bacteria</taxon>
        <taxon>Pseudomonadati</taxon>
        <taxon>Planctomycetota</taxon>
        <taxon>Planctomycetia</taxon>
        <taxon>Planctomycetales</taxon>
        <taxon>Planctomycetaceae</taxon>
        <taxon>Gimesia</taxon>
    </lineage>
</organism>
<protein>
    <submittedName>
        <fullName evidence="2">Uncharacterized protein</fullName>
    </submittedName>
</protein>
<evidence type="ECO:0000256" key="1">
    <source>
        <dbReference type="SAM" id="MobiDB-lite"/>
    </source>
</evidence>
<name>A0A518FKR0_9PLAN</name>
<feature type="compositionally biased region" description="Basic residues" evidence="1">
    <location>
        <begin position="42"/>
        <end position="51"/>
    </location>
</feature>
<reference evidence="2 3" key="1">
    <citation type="submission" date="2019-02" db="EMBL/GenBank/DDBJ databases">
        <title>Deep-cultivation of Planctomycetes and their phenomic and genomic characterization uncovers novel biology.</title>
        <authorList>
            <person name="Wiegand S."/>
            <person name="Jogler M."/>
            <person name="Boedeker C."/>
            <person name="Pinto D."/>
            <person name="Vollmers J."/>
            <person name="Rivas-Marin E."/>
            <person name="Kohn T."/>
            <person name="Peeters S.H."/>
            <person name="Heuer A."/>
            <person name="Rast P."/>
            <person name="Oberbeckmann S."/>
            <person name="Bunk B."/>
            <person name="Jeske O."/>
            <person name="Meyerdierks A."/>
            <person name="Storesund J.E."/>
            <person name="Kallscheuer N."/>
            <person name="Luecker S."/>
            <person name="Lage O.M."/>
            <person name="Pohl T."/>
            <person name="Merkel B.J."/>
            <person name="Hornburger P."/>
            <person name="Mueller R.-W."/>
            <person name="Bruemmer F."/>
            <person name="Labrenz M."/>
            <person name="Spormann A.M."/>
            <person name="Op den Camp H."/>
            <person name="Overmann J."/>
            <person name="Amann R."/>
            <person name="Jetten M.S.M."/>
            <person name="Mascher T."/>
            <person name="Medema M.H."/>
            <person name="Devos D.P."/>
            <person name="Kaster A.-K."/>
            <person name="Ovreas L."/>
            <person name="Rohde M."/>
            <person name="Galperin M.Y."/>
            <person name="Jogler C."/>
        </authorList>
    </citation>
    <scope>NUCLEOTIDE SEQUENCE [LARGE SCALE GENOMIC DNA]</scope>
    <source>
        <strain evidence="2 3">Pan153</strain>
    </source>
</reference>